<organism evidence="1 2">
    <name type="scientific">Grifola frondosa</name>
    <name type="common">Maitake</name>
    <name type="synonym">Polyporus frondosus</name>
    <dbReference type="NCBI Taxonomy" id="5627"/>
    <lineage>
        <taxon>Eukaryota</taxon>
        <taxon>Fungi</taxon>
        <taxon>Dikarya</taxon>
        <taxon>Basidiomycota</taxon>
        <taxon>Agaricomycotina</taxon>
        <taxon>Agaricomycetes</taxon>
        <taxon>Polyporales</taxon>
        <taxon>Grifolaceae</taxon>
        <taxon>Grifola</taxon>
    </lineage>
</organism>
<comment type="caution">
    <text evidence="1">The sequence shown here is derived from an EMBL/GenBank/DDBJ whole genome shotgun (WGS) entry which is preliminary data.</text>
</comment>
<dbReference type="AlphaFoldDB" id="A0A1C7LK32"/>
<dbReference type="Proteomes" id="UP000092993">
    <property type="component" value="Unassembled WGS sequence"/>
</dbReference>
<evidence type="ECO:0000313" key="2">
    <source>
        <dbReference type="Proteomes" id="UP000092993"/>
    </source>
</evidence>
<dbReference type="OrthoDB" id="2781196at2759"/>
<protein>
    <submittedName>
        <fullName evidence="1">Uncharacterized protein</fullName>
    </submittedName>
</protein>
<reference evidence="1 2" key="1">
    <citation type="submission" date="2016-03" db="EMBL/GenBank/DDBJ databases">
        <title>Whole genome sequencing of Grifola frondosa 9006-11.</title>
        <authorList>
            <person name="Min B."/>
            <person name="Park H."/>
            <person name="Kim J.-G."/>
            <person name="Cho H."/>
            <person name="Oh Y.-L."/>
            <person name="Kong W.-S."/>
            <person name="Choi I.-G."/>
        </authorList>
    </citation>
    <scope>NUCLEOTIDE SEQUENCE [LARGE SCALE GENOMIC DNA]</scope>
    <source>
        <strain evidence="1 2">9006-11</strain>
    </source>
</reference>
<gene>
    <name evidence="1" type="ORF">A0H81_14907</name>
</gene>
<evidence type="ECO:0000313" key="1">
    <source>
        <dbReference type="EMBL" id="OBZ65093.1"/>
    </source>
</evidence>
<proteinExistence type="predicted"/>
<name>A0A1C7LK32_GRIFR</name>
<keyword evidence="2" id="KW-1185">Reference proteome</keyword>
<accession>A0A1C7LK32</accession>
<sequence length="116" mass="13151">MTDRTWLLYLADAIKAIEDLSYFAYSPKLGPLPLPTNLAQVYKVQWVKQTTYAPQAVYYELVTDTVPTTDLHHRKYLWISYVKDAGPARVRATLAYAIASLAEGTFTVSLDARQYS</sequence>
<dbReference type="EMBL" id="LUGG01000056">
    <property type="protein sequence ID" value="OBZ65093.1"/>
    <property type="molecule type" value="Genomic_DNA"/>
</dbReference>